<dbReference type="EC" id="3.1.4.52" evidence="2"/>
<dbReference type="InterPro" id="IPR000700">
    <property type="entry name" value="PAS-assoc_C"/>
</dbReference>
<dbReference type="CDD" id="cd01948">
    <property type="entry name" value="EAL"/>
    <property type="match status" value="1"/>
</dbReference>
<dbReference type="SMART" id="SM00086">
    <property type="entry name" value="PAC"/>
    <property type="match status" value="3"/>
</dbReference>
<dbReference type="InterPro" id="IPR000160">
    <property type="entry name" value="GGDEF_dom"/>
</dbReference>
<dbReference type="Proteomes" id="UP000199556">
    <property type="component" value="Unassembled WGS sequence"/>
</dbReference>
<feature type="domain" description="PAC" evidence="7">
    <location>
        <begin position="576"/>
        <end position="628"/>
    </location>
</feature>
<dbReference type="PROSITE" id="PS50883">
    <property type="entry name" value="EAL"/>
    <property type="match status" value="1"/>
</dbReference>
<reference evidence="10 11" key="1">
    <citation type="submission" date="2016-10" db="EMBL/GenBank/DDBJ databases">
        <authorList>
            <person name="de Groot N.N."/>
        </authorList>
    </citation>
    <scope>NUCLEOTIDE SEQUENCE [LARGE SCALE GENOMIC DNA]</scope>
    <source>
        <strain evidence="10 11">DSM 4180</strain>
    </source>
</reference>
<dbReference type="InterPro" id="IPR013767">
    <property type="entry name" value="PAS_fold"/>
</dbReference>
<dbReference type="Pfam" id="PF00563">
    <property type="entry name" value="EAL"/>
    <property type="match status" value="1"/>
</dbReference>
<feature type="domain" description="EAL" evidence="8">
    <location>
        <begin position="802"/>
        <end position="1056"/>
    </location>
</feature>
<evidence type="ECO:0000256" key="2">
    <source>
        <dbReference type="ARBA" id="ARBA00012282"/>
    </source>
</evidence>
<dbReference type="PROSITE" id="PS50112">
    <property type="entry name" value="PAS"/>
    <property type="match status" value="2"/>
</dbReference>
<accession>A0A1I4QQP3</accession>
<dbReference type="SMART" id="SM00052">
    <property type="entry name" value="EAL"/>
    <property type="match status" value="1"/>
</dbReference>
<dbReference type="RefSeq" id="WP_090484266.1">
    <property type="nucleotide sequence ID" value="NZ_FOUO01000005.1"/>
</dbReference>
<dbReference type="Pfam" id="PF13185">
    <property type="entry name" value="GAF_2"/>
    <property type="match status" value="1"/>
</dbReference>
<dbReference type="PANTHER" id="PTHR44757">
    <property type="entry name" value="DIGUANYLATE CYCLASE DGCP"/>
    <property type="match status" value="1"/>
</dbReference>
<dbReference type="InterPro" id="IPR035965">
    <property type="entry name" value="PAS-like_dom_sf"/>
</dbReference>
<organism evidence="10 11">
    <name type="scientific">Ectothiorhodospira mobilis</name>
    <dbReference type="NCBI Taxonomy" id="195064"/>
    <lineage>
        <taxon>Bacteria</taxon>
        <taxon>Pseudomonadati</taxon>
        <taxon>Pseudomonadota</taxon>
        <taxon>Gammaproteobacteria</taxon>
        <taxon>Chromatiales</taxon>
        <taxon>Ectothiorhodospiraceae</taxon>
        <taxon>Ectothiorhodospira</taxon>
    </lineage>
</organism>
<dbReference type="PROSITE" id="PS50887">
    <property type="entry name" value="GGDEF"/>
    <property type="match status" value="1"/>
</dbReference>
<dbReference type="Gene3D" id="3.30.450.40">
    <property type="match status" value="1"/>
</dbReference>
<feature type="coiled-coil region" evidence="5">
    <location>
        <begin position="41"/>
        <end position="75"/>
    </location>
</feature>
<dbReference type="CDD" id="cd00130">
    <property type="entry name" value="PAS"/>
    <property type="match status" value="3"/>
</dbReference>
<dbReference type="InterPro" id="IPR043128">
    <property type="entry name" value="Rev_trsase/Diguanyl_cyclase"/>
</dbReference>
<evidence type="ECO:0000259" key="8">
    <source>
        <dbReference type="PROSITE" id="PS50883"/>
    </source>
</evidence>
<dbReference type="GO" id="GO:0071732">
    <property type="term" value="P:cellular response to nitric oxide"/>
    <property type="evidence" value="ECO:0007669"/>
    <property type="project" value="UniProtKB-ARBA"/>
</dbReference>
<evidence type="ECO:0000313" key="10">
    <source>
        <dbReference type="EMBL" id="SFM42384.1"/>
    </source>
</evidence>
<dbReference type="SMART" id="SM00065">
    <property type="entry name" value="GAF"/>
    <property type="match status" value="1"/>
</dbReference>
<dbReference type="CDD" id="cd01949">
    <property type="entry name" value="GGDEF"/>
    <property type="match status" value="1"/>
</dbReference>
<evidence type="ECO:0000256" key="4">
    <source>
        <dbReference type="ARBA" id="ARBA00051114"/>
    </source>
</evidence>
<dbReference type="FunFam" id="3.20.20.450:FF:000001">
    <property type="entry name" value="Cyclic di-GMP phosphodiesterase yahA"/>
    <property type="match status" value="1"/>
</dbReference>
<evidence type="ECO:0000256" key="3">
    <source>
        <dbReference type="ARBA" id="ARBA00022636"/>
    </source>
</evidence>
<evidence type="ECO:0000259" key="6">
    <source>
        <dbReference type="PROSITE" id="PS50112"/>
    </source>
</evidence>
<name>A0A1I4QQP3_ECTMO</name>
<evidence type="ECO:0000256" key="1">
    <source>
        <dbReference type="ARBA" id="ARBA00001946"/>
    </source>
</evidence>
<dbReference type="InterPro" id="IPR000014">
    <property type="entry name" value="PAS"/>
</dbReference>
<keyword evidence="3" id="KW-0973">c-di-GMP</keyword>
<dbReference type="SUPFAM" id="SSF141868">
    <property type="entry name" value="EAL domain-like"/>
    <property type="match status" value="1"/>
</dbReference>
<dbReference type="OrthoDB" id="7053140at2"/>
<evidence type="ECO:0000259" key="9">
    <source>
        <dbReference type="PROSITE" id="PS50887"/>
    </source>
</evidence>
<dbReference type="Gene3D" id="3.30.70.270">
    <property type="match status" value="1"/>
</dbReference>
<comment type="catalytic activity">
    <reaction evidence="4">
        <text>3',3'-c-di-GMP + H2O = 5'-phosphoguanylyl(3'-&gt;5')guanosine + H(+)</text>
        <dbReference type="Rhea" id="RHEA:24902"/>
        <dbReference type="ChEBI" id="CHEBI:15377"/>
        <dbReference type="ChEBI" id="CHEBI:15378"/>
        <dbReference type="ChEBI" id="CHEBI:58754"/>
        <dbReference type="ChEBI" id="CHEBI:58805"/>
        <dbReference type="EC" id="3.1.4.52"/>
    </reaction>
    <physiologicalReaction direction="left-to-right" evidence="4">
        <dbReference type="Rhea" id="RHEA:24903"/>
    </physiologicalReaction>
</comment>
<dbReference type="STRING" id="195064.SAMN05421721_10576"/>
<dbReference type="Gene3D" id="3.20.20.450">
    <property type="entry name" value="EAL domain"/>
    <property type="match status" value="1"/>
</dbReference>
<sequence>MARRIPDNPQPATIRERARQALRRGEFDLAQQLLEQGDLDLGQITEQLRIYQAELEIQNAELRESQQVAEQALTRYRGLFSGIPVAALVVDRTGLVLECNEHAAGLFGLDSRHLRHHFLGRLIHRQDEMALNRTLGQAEEAGKGLASQVTFLRATGGSFNGELHVAPLGPDAQGRHHFVCAVVDLTERIHQEQAMERAHARLRQSEQRYRILADYSPVWDYWFGPEGRYRYVSPACQGVSGHPPQDFIEDPELFPRLLLPGDRERWQNHEQQVLEEDADAPHERMELRIQRPDGEIRWIEHECRAVLEEDGGYQGRRGINRDVTDRKRAELEVAQVSLLYATLSAVNQAIIRIEDEQRLLDNLVRIAVQHGGFSGCIISLCPEEGAVPVPRAVNGVPPQKVPSLPMEEAWELINRQSYVYANRDDPGAPEAWSRWAQHNGVQTFGHYPLIRGHRLVGVATFLSATREAFNPQVDRLVQDITEDFSYALQHLELEKKRRANEERLRLADQVFQAADEGIMVTDTAGHIVAVNPAFTHITGYEEDEVKGRRPTFLQSGRQDATFYQNLWSTLLGTGHWRGEIWNRRKNGEVYPEWLTISAVPGESGQIEHYVGVFSDIGQVKEAQQQLEFMAHYDPLTGLANRVLFRDRLRQALRRVRRHGTSLVLLFIDLDRFKTINDTLGHNLGDQLLQTVARRMEHTTRASDTLSRLGGDEFVLLLDGEMSRDDIQTLCRKLLKILEEPMHLDGHEVAVSASIGIATYPEDGEDADTLLKHADLAMYEAKTHGRNGYEFFAPNLSEGVLDRLKMESALRGASARDELRVHYQPQVDLRDRSLLGVEALVRWQHPALGLISPGHFIALAEEMGVIGEIGAWVLREACRQMRTWRNAGFHVPQVAVNLSVQQLERESLVERVQDALGDYDLPPQCLELEVTESLIMRAPEKTLSVLQQLKEMGVKLAVDDFGTGYSSLSYLKRLPLDRLKIDRSFIQDVGRDPNGEAIIRAVIGLGQTLGLETVAEGIEQEGQGAFLLREGCHMGQGFLFGRPRPAAEWEADWESAPQDGSG</sequence>
<dbReference type="InterPro" id="IPR029016">
    <property type="entry name" value="GAF-like_dom_sf"/>
</dbReference>
<dbReference type="InterPro" id="IPR001633">
    <property type="entry name" value="EAL_dom"/>
</dbReference>
<dbReference type="NCBIfam" id="TIGR00254">
    <property type="entry name" value="GGDEF"/>
    <property type="match status" value="1"/>
</dbReference>
<dbReference type="GO" id="GO:0006355">
    <property type="term" value="P:regulation of DNA-templated transcription"/>
    <property type="evidence" value="ECO:0007669"/>
    <property type="project" value="InterPro"/>
</dbReference>
<proteinExistence type="predicted"/>
<feature type="domain" description="PAC" evidence="7">
    <location>
        <begin position="283"/>
        <end position="335"/>
    </location>
</feature>
<dbReference type="FunFam" id="3.30.70.270:FF:000001">
    <property type="entry name" value="Diguanylate cyclase domain protein"/>
    <property type="match status" value="1"/>
</dbReference>
<protein>
    <recommendedName>
        <fullName evidence="2">cyclic-guanylate-specific phosphodiesterase</fullName>
        <ecNumber evidence="2">3.1.4.52</ecNumber>
    </recommendedName>
</protein>
<dbReference type="Gene3D" id="3.30.450.20">
    <property type="entry name" value="PAS domain"/>
    <property type="match status" value="3"/>
</dbReference>
<comment type="cofactor">
    <cofactor evidence="1">
        <name>Mg(2+)</name>
        <dbReference type="ChEBI" id="CHEBI:18420"/>
    </cofactor>
</comment>
<dbReference type="SUPFAM" id="SSF55781">
    <property type="entry name" value="GAF domain-like"/>
    <property type="match status" value="1"/>
</dbReference>
<dbReference type="InterPro" id="IPR003018">
    <property type="entry name" value="GAF"/>
</dbReference>
<dbReference type="PANTHER" id="PTHR44757:SF2">
    <property type="entry name" value="BIOFILM ARCHITECTURE MAINTENANCE PROTEIN MBAA"/>
    <property type="match status" value="1"/>
</dbReference>
<evidence type="ECO:0000256" key="5">
    <source>
        <dbReference type="SAM" id="Coils"/>
    </source>
</evidence>
<feature type="domain" description="PAS" evidence="6">
    <location>
        <begin position="503"/>
        <end position="548"/>
    </location>
</feature>
<dbReference type="InterPro" id="IPR013655">
    <property type="entry name" value="PAS_fold_3"/>
</dbReference>
<dbReference type="PROSITE" id="PS50113">
    <property type="entry name" value="PAC"/>
    <property type="match status" value="2"/>
</dbReference>
<dbReference type="Pfam" id="PF00989">
    <property type="entry name" value="PAS"/>
    <property type="match status" value="1"/>
</dbReference>
<dbReference type="SUPFAM" id="SSF55073">
    <property type="entry name" value="Nucleotide cyclase"/>
    <property type="match status" value="1"/>
</dbReference>
<feature type="domain" description="PAS" evidence="6">
    <location>
        <begin position="72"/>
        <end position="142"/>
    </location>
</feature>
<dbReference type="SUPFAM" id="SSF55785">
    <property type="entry name" value="PYP-like sensor domain (PAS domain)"/>
    <property type="match status" value="3"/>
</dbReference>
<dbReference type="EMBL" id="FOUO01000005">
    <property type="protein sequence ID" value="SFM42384.1"/>
    <property type="molecule type" value="Genomic_DNA"/>
</dbReference>
<dbReference type="InterPro" id="IPR001610">
    <property type="entry name" value="PAC"/>
</dbReference>
<evidence type="ECO:0000259" key="7">
    <source>
        <dbReference type="PROSITE" id="PS50113"/>
    </source>
</evidence>
<dbReference type="InterPro" id="IPR029787">
    <property type="entry name" value="Nucleotide_cyclase"/>
</dbReference>
<dbReference type="NCBIfam" id="TIGR00229">
    <property type="entry name" value="sensory_box"/>
    <property type="match status" value="3"/>
</dbReference>
<dbReference type="InterPro" id="IPR035919">
    <property type="entry name" value="EAL_sf"/>
</dbReference>
<dbReference type="Pfam" id="PF08447">
    <property type="entry name" value="PAS_3"/>
    <property type="match status" value="1"/>
</dbReference>
<dbReference type="Pfam" id="PF00990">
    <property type="entry name" value="GGDEF"/>
    <property type="match status" value="1"/>
</dbReference>
<gene>
    <name evidence="10" type="ORF">SAMN05421721_10576</name>
</gene>
<dbReference type="SMART" id="SM00267">
    <property type="entry name" value="GGDEF"/>
    <property type="match status" value="1"/>
</dbReference>
<dbReference type="SMART" id="SM00091">
    <property type="entry name" value="PAS"/>
    <property type="match status" value="3"/>
</dbReference>
<evidence type="ECO:0000313" key="11">
    <source>
        <dbReference type="Proteomes" id="UP000199556"/>
    </source>
</evidence>
<keyword evidence="5" id="KW-0175">Coiled coil</keyword>
<dbReference type="GO" id="GO:0071111">
    <property type="term" value="F:cyclic-guanylate-specific phosphodiesterase activity"/>
    <property type="evidence" value="ECO:0007669"/>
    <property type="project" value="UniProtKB-EC"/>
</dbReference>
<dbReference type="InterPro" id="IPR052155">
    <property type="entry name" value="Biofilm_reg_signaling"/>
</dbReference>
<dbReference type="AlphaFoldDB" id="A0A1I4QQP3"/>
<dbReference type="Pfam" id="PF13426">
    <property type="entry name" value="PAS_9"/>
    <property type="match status" value="1"/>
</dbReference>
<feature type="domain" description="GGDEF" evidence="9">
    <location>
        <begin position="660"/>
        <end position="793"/>
    </location>
</feature>
<keyword evidence="11" id="KW-1185">Reference proteome</keyword>